<organism evidence="2 3">
    <name type="scientific">Auricularia subglabra (strain TFB-10046 / SS5)</name>
    <name type="common">White-rot fungus</name>
    <name type="synonym">Auricularia delicata (strain TFB10046)</name>
    <dbReference type="NCBI Taxonomy" id="717982"/>
    <lineage>
        <taxon>Eukaryota</taxon>
        <taxon>Fungi</taxon>
        <taxon>Dikarya</taxon>
        <taxon>Basidiomycota</taxon>
        <taxon>Agaricomycotina</taxon>
        <taxon>Agaricomycetes</taxon>
        <taxon>Auriculariales</taxon>
        <taxon>Auriculariaceae</taxon>
        <taxon>Auricularia</taxon>
    </lineage>
</organism>
<evidence type="ECO:0000256" key="1">
    <source>
        <dbReference type="SAM" id="MobiDB-lite"/>
    </source>
</evidence>
<dbReference type="KEGG" id="adl:AURDEDRAFT_177642"/>
<dbReference type="EMBL" id="JH688323">
    <property type="protein sequence ID" value="EJD33285.1"/>
    <property type="molecule type" value="Genomic_DNA"/>
</dbReference>
<feature type="compositionally biased region" description="Low complexity" evidence="1">
    <location>
        <begin position="45"/>
        <end position="55"/>
    </location>
</feature>
<protein>
    <submittedName>
        <fullName evidence="2">Uncharacterized protein</fullName>
    </submittedName>
</protein>
<feature type="compositionally biased region" description="Polar residues" evidence="1">
    <location>
        <begin position="77"/>
        <end position="88"/>
    </location>
</feature>
<name>J0WN66_AURST</name>
<evidence type="ECO:0000313" key="2">
    <source>
        <dbReference type="EMBL" id="EJD33285.1"/>
    </source>
</evidence>
<evidence type="ECO:0000313" key="3">
    <source>
        <dbReference type="Proteomes" id="UP000006514"/>
    </source>
</evidence>
<keyword evidence="3" id="KW-1185">Reference proteome</keyword>
<dbReference type="AlphaFoldDB" id="J0WN66"/>
<accession>J0WN66</accession>
<dbReference type="Proteomes" id="UP000006514">
    <property type="component" value="Unassembled WGS sequence"/>
</dbReference>
<proteinExistence type="predicted"/>
<feature type="region of interest" description="Disordered" evidence="1">
    <location>
        <begin position="1"/>
        <end position="128"/>
    </location>
</feature>
<reference evidence="3" key="1">
    <citation type="journal article" date="2012" name="Science">
        <title>The Paleozoic origin of enzymatic lignin decomposition reconstructed from 31 fungal genomes.</title>
        <authorList>
            <person name="Floudas D."/>
            <person name="Binder M."/>
            <person name="Riley R."/>
            <person name="Barry K."/>
            <person name="Blanchette R.A."/>
            <person name="Henrissat B."/>
            <person name="Martinez A.T."/>
            <person name="Otillar R."/>
            <person name="Spatafora J.W."/>
            <person name="Yadav J.S."/>
            <person name="Aerts A."/>
            <person name="Benoit I."/>
            <person name="Boyd A."/>
            <person name="Carlson A."/>
            <person name="Copeland A."/>
            <person name="Coutinho P.M."/>
            <person name="de Vries R.P."/>
            <person name="Ferreira P."/>
            <person name="Findley K."/>
            <person name="Foster B."/>
            <person name="Gaskell J."/>
            <person name="Glotzer D."/>
            <person name="Gorecki P."/>
            <person name="Heitman J."/>
            <person name="Hesse C."/>
            <person name="Hori C."/>
            <person name="Igarashi K."/>
            <person name="Jurgens J.A."/>
            <person name="Kallen N."/>
            <person name="Kersten P."/>
            <person name="Kohler A."/>
            <person name="Kuees U."/>
            <person name="Kumar T.K.A."/>
            <person name="Kuo A."/>
            <person name="LaButti K."/>
            <person name="Larrondo L.F."/>
            <person name="Lindquist E."/>
            <person name="Ling A."/>
            <person name="Lombard V."/>
            <person name="Lucas S."/>
            <person name="Lundell T."/>
            <person name="Martin R."/>
            <person name="McLaughlin D.J."/>
            <person name="Morgenstern I."/>
            <person name="Morin E."/>
            <person name="Murat C."/>
            <person name="Nagy L.G."/>
            <person name="Nolan M."/>
            <person name="Ohm R.A."/>
            <person name="Patyshakuliyeva A."/>
            <person name="Rokas A."/>
            <person name="Ruiz-Duenas F.J."/>
            <person name="Sabat G."/>
            <person name="Salamov A."/>
            <person name="Samejima M."/>
            <person name="Schmutz J."/>
            <person name="Slot J.C."/>
            <person name="St John F."/>
            <person name="Stenlid J."/>
            <person name="Sun H."/>
            <person name="Sun S."/>
            <person name="Syed K."/>
            <person name="Tsang A."/>
            <person name="Wiebenga A."/>
            <person name="Young D."/>
            <person name="Pisabarro A."/>
            <person name="Eastwood D.C."/>
            <person name="Martin F."/>
            <person name="Cullen D."/>
            <person name="Grigoriev I.V."/>
            <person name="Hibbett D.S."/>
        </authorList>
    </citation>
    <scope>NUCLEOTIDE SEQUENCE [LARGE SCALE GENOMIC DNA]</scope>
    <source>
        <strain evidence="3">TFB10046</strain>
    </source>
</reference>
<gene>
    <name evidence="2" type="ORF">AURDEDRAFT_177642</name>
</gene>
<sequence length="128" mass="13591">MTPTSTPPNSAAFLASANPPTPFHPTPPGAQKEGRFLSRFRFRGPSSPQQQSSPVSPHPPGLSHSIDDASFYPGPPSSNGANHLTSASLPYLPLDPPQPQPPRNRLESAPSLRAELRKDLQRGAVRGG</sequence>
<feature type="compositionally biased region" description="Pro residues" evidence="1">
    <location>
        <begin position="19"/>
        <end position="28"/>
    </location>
</feature>
<dbReference type="InParanoid" id="J0WN66"/>
<feature type="compositionally biased region" description="Pro residues" evidence="1">
    <location>
        <begin position="93"/>
        <end position="102"/>
    </location>
</feature>